<evidence type="ECO:0000313" key="1">
    <source>
        <dbReference type="EMBL" id="MBE8432054.1"/>
    </source>
</evidence>
<dbReference type="AlphaFoldDB" id="A0AA40WEM8"/>
<evidence type="ECO:0000313" key="2">
    <source>
        <dbReference type="Proteomes" id="UP000644282"/>
    </source>
</evidence>
<sequence length="23" mass="2630">MSAKGISKELIGTKLDRYEFDVE</sequence>
<organism evidence="1 2">
    <name type="scientific">Leptospira interrogans serovar Pomona</name>
    <dbReference type="NCBI Taxonomy" id="44276"/>
    <lineage>
        <taxon>Bacteria</taxon>
        <taxon>Pseudomonadati</taxon>
        <taxon>Spirochaetota</taxon>
        <taxon>Spirochaetia</taxon>
        <taxon>Leptospirales</taxon>
        <taxon>Leptospiraceae</taxon>
        <taxon>Leptospira</taxon>
    </lineage>
</organism>
<dbReference type="Proteomes" id="UP000644282">
    <property type="component" value="Unassembled WGS sequence"/>
</dbReference>
<protein>
    <submittedName>
        <fullName evidence="1">MaoC family dehydratase</fullName>
    </submittedName>
</protein>
<dbReference type="EMBL" id="JADDXF010000231">
    <property type="protein sequence ID" value="MBE8432054.1"/>
    <property type="molecule type" value="Genomic_DNA"/>
</dbReference>
<proteinExistence type="predicted"/>
<comment type="caution">
    <text evidence="1">The sequence shown here is derived from an EMBL/GenBank/DDBJ whole genome shotgun (WGS) entry which is preliminary data.</text>
</comment>
<feature type="non-terminal residue" evidence="1">
    <location>
        <position position="23"/>
    </location>
</feature>
<name>A0AA40WEM8_LEPIR</name>
<gene>
    <name evidence="1" type="ORF">IQB77_20080</name>
</gene>
<reference evidence="1" key="1">
    <citation type="submission" date="2020-10" db="EMBL/GenBank/DDBJ databases">
        <title>New Zealand Leptospira genomics.</title>
        <authorList>
            <person name="Wilkinson D.A."/>
            <person name="Nisa S."/>
            <person name="Moinet M."/>
            <person name="Benschop J."/>
        </authorList>
    </citation>
    <scope>NUCLEOTIDE SEQUENCE</scope>
    <source>
        <strain evidence="1">ESR8</strain>
    </source>
</reference>
<accession>A0AA40WEM8</accession>